<name>A0ABW6AU84_9BACT</name>
<dbReference type="Pfam" id="PF12006">
    <property type="entry name" value="DUF3500"/>
    <property type="match status" value="1"/>
</dbReference>
<evidence type="ECO:0000313" key="2">
    <source>
        <dbReference type="EMBL" id="MFD2937540.1"/>
    </source>
</evidence>
<dbReference type="PANTHER" id="PTHR37489:SF1">
    <property type="entry name" value="DUF3500 DOMAIN-CONTAINING PROTEIN"/>
    <property type="match status" value="1"/>
</dbReference>
<proteinExistence type="predicted"/>
<feature type="signal peptide" evidence="1">
    <location>
        <begin position="1"/>
        <end position="22"/>
    </location>
</feature>
<keyword evidence="1" id="KW-0732">Signal</keyword>
<evidence type="ECO:0000256" key="1">
    <source>
        <dbReference type="SAM" id="SignalP"/>
    </source>
</evidence>
<dbReference type="PROSITE" id="PS51257">
    <property type="entry name" value="PROKAR_LIPOPROTEIN"/>
    <property type="match status" value="1"/>
</dbReference>
<dbReference type="Proteomes" id="UP001597512">
    <property type="component" value="Unassembled WGS sequence"/>
</dbReference>
<organism evidence="2 3">
    <name type="scientific">Spirosoma flavum</name>
    <dbReference type="NCBI Taxonomy" id="2048557"/>
    <lineage>
        <taxon>Bacteria</taxon>
        <taxon>Pseudomonadati</taxon>
        <taxon>Bacteroidota</taxon>
        <taxon>Cytophagia</taxon>
        <taxon>Cytophagales</taxon>
        <taxon>Cytophagaceae</taxon>
        <taxon>Spirosoma</taxon>
    </lineage>
</organism>
<gene>
    <name evidence="2" type="ORF">ACFS25_27455</name>
</gene>
<feature type="chain" id="PRO_5047227606" evidence="1">
    <location>
        <begin position="23"/>
        <end position="467"/>
    </location>
</feature>
<protein>
    <submittedName>
        <fullName evidence="2">DUF3500 domain-containing protein</fullName>
    </submittedName>
</protein>
<dbReference type="RefSeq" id="WP_381507721.1">
    <property type="nucleotide sequence ID" value="NZ_JBHUOM010000035.1"/>
</dbReference>
<sequence length="467" mass="48333">MKKILVNTAGCLLIAVSCLVGCNSGTDSTVTPTTSAAITSLVCSSATFSATPAAGTAFTGTATVPYAGGNGVAYSAGAGVASTGTTGLTATLTASTLTSSAGNLIFAVTGTPSAAGTATFAVTFGGQSCSFTMTVTAAASTTSPTTGTAWSMNSNINAIVLAAQAFQATLTTAQVTLLQDASYNKAHAQKWSNFPIQGYKDRVGLQTNSLSTAQFASFYNLLKVATGTATDEGNDEYLGIMAADDYLHDFSGETFGSGYYFIAYIGVPSTTGLWCLQIGGHHGTIIYTFNGGKMTGGTPSFRGTEPYPTWTYNGRLYQTMVNETTAFANVMQSLSATQLATAKRSAAQNDLIVGPQKDGAFPTAKTGIKGSDLTSAQKDVLLAAINLYVDDLDDTAAAAVLAKYKAELDDTYISYYGGTTMAALGDYFLIDGPGVWIEWSIQASPTLKTGVHTHTLWRDRIADYGGN</sequence>
<comment type="caution">
    <text evidence="2">The sequence shown here is derived from an EMBL/GenBank/DDBJ whole genome shotgun (WGS) entry which is preliminary data.</text>
</comment>
<evidence type="ECO:0000313" key="3">
    <source>
        <dbReference type="Proteomes" id="UP001597512"/>
    </source>
</evidence>
<dbReference type="EMBL" id="JBHUOM010000035">
    <property type="protein sequence ID" value="MFD2937540.1"/>
    <property type="molecule type" value="Genomic_DNA"/>
</dbReference>
<reference evidence="3" key="1">
    <citation type="journal article" date="2019" name="Int. J. Syst. Evol. Microbiol.">
        <title>The Global Catalogue of Microorganisms (GCM) 10K type strain sequencing project: providing services to taxonomists for standard genome sequencing and annotation.</title>
        <authorList>
            <consortium name="The Broad Institute Genomics Platform"/>
            <consortium name="The Broad Institute Genome Sequencing Center for Infectious Disease"/>
            <person name="Wu L."/>
            <person name="Ma J."/>
        </authorList>
    </citation>
    <scope>NUCLEOTIDE SEQUENCE [LARGE SCALE GENOMIC DNA]</scope>
    <source>
        <strain evidence="3">KCTC 52490</strain>
    </source>
</reference>
<keyword evidence="3" id="KW-1185">Reference proteome</keyword>
<dbReference type="InterPro" id="IPR021889">
    <property type="entry name" value="DUF3500"/>
</dbReference>
<accession>A0ABW6AU84</accession>
<dbReference type="PANTHER" id="PTHR37489">
    <property type="entry name" value="DUF3500 DOMAIN-CONTAINING PROTEIN"/>
    <property type="match status" value="1"/>
</dbReference>